<sequence length="373" mass="40887">MFSKKVEVCVITSPRNLPWPADLKDPQGPGVAPSSYPSQALQSAEERGVELANTMGMIGRTMGFTGRSDEVLGSAASARYVHSSTRSSSIITAAAQRYTFLTRKSTQVVPDALLELQEGVNFGIRGIRVHAAEVRYKPGDILNVSVGGDGVQFNYTAARPDLHCGNCLPLTEATLGPVIRNMQDAHATYDHGSPGEMPLLRKEDLVLLYRVDQIGTDLCLYFYQIREKPSVIQRLDLKLRNREEEAAMAYGTLDIPNPVQELLKYTLSMLPAGSIAIASTADISLIYGDGREPFPNTSAEVQRQLGGRYGKREWQELTSTFRDQGDDPKSQASDSNRRPSGKVGKKVIALKNTSAGIVTRRDPDEGHQWYSGI</sequence>
<feature type="region of interest" description="Disordered" evidence="1">
    <location>
        <begin position="354"/>
        <end position="373"/>
    </location>
</feature>
<evidence type="ECO:0000313" key="3">
    <source>
        <dbReference type="Proteomes" id="UP000308197"/>
    </source>
</evidence>
<name>A0A5C3P228_9APHY</name>
<dbReference type="EMBL" id="ML211402">
    <property type="protein sequence ID" value="TFK83332.1"/>
    <property type="molecule type" value="Genomic_DNA"/>
</dbReference>
<feature type="region of interest" description="Disordered" evidence="1">
    <location>
        <begin position="320"/>
        <end position="346"/>
    </location>
</feature>
<gene>
    <name evidence="2" type="ORF">K466DRAFT_267084</name>
</gene>
<organism evidence="2 3">
    <name type="scientific">Polyporus arcularius HHB13444</name>
    <dbReference type="NCBI Taxonomy" id="1314778"/>
    <lineage>
        <taxon>Eukaryota</taxon>
        <taxon>Fungi</taxon>
        <taxon>Dikarya</taxon>
        <taxon>Basidiomycota</taxon>
        <taxon>Agaricomycotina</taxon>
        <taxon>Agaricomycetes</taxon>
        <taxon>Polyporales</taxon>
        <taxon>Polyporaceae</taxon>
        <taxon>Polyporus</taxon>
    </lineage>
</organism>
<evidence type="ECO:0000313" key="2">
    <source>
        <dbReference type="EMBL" id="TFK83332.1"/>
    </source>
</evidence>
<evidence type="ECO:0000256" key="1">
    <source>
        <dbReference type="SAM" id="MobiDB-lite"/>
    </source>
</evidence>
<keyword evidence="3" id="KW-1185">Reference proteome</keyword>
<reference evidence="2 3" key="1">
    <citation type="journal article" date="2019" name="Nat. Ecol. Evol.">
        <title>Megaphylogeny resolves global patterns of mushroom evolution.</title>
        <authorList>
            <person name="Varga T."/>
            <person name="Krizsan K."/>
            <person name="Foldi C."/>
            <person name="Dima B."/>
            <person name="Sanchez-Garcia M."/>
            <person name="Sanchez-Ramirez S."/>
            <person name="Szollosi G.J."/>
            <person name="Szarkandi J.G."/>
            <person name="Papp V."/>
            <person name="Albert L."/>
            <person name="Andreopoulos W."/>
            <person name="Angelini C."/>
            <person name="Antonin V."/>
            <person name="Barry K.W."/>
            <person name="Bougher N.L."/>
            <person name="Buchanan P."/>
            <person name="Buyck B."/>
            <person name="Bense V."/>
            <person name="Catcheside P."/>
            <person name="Chovatia M."/>
            <person name="Cooper J."/>
            <person name="Damon W."/>
            <person name="Desjardin D."/>
            <person name="Finy P."/>
            <person name="Geml J."/>
            <person name="Haridas S."/>
            <person name="Hughes K."/>
            <person name="Justo A."/>
            <person name="Karasinski D."/>
            <person name="Kautmanova I."/>
            <person name="Kiss B."/>
            <person name="Kocsube S."/>
            <person name="Kotiranta H."/>
            <person name="LaButti K.M."/>
            <person name="Lechner B.E."/>
            <person name="Liimatainen K."/>
            <person name="Lipzen A."/>
            <person name="Lukacs Z."/>
            <person name="Mihaltcheva S."/>
            <person name="Morgado L.N."/>
            <person name="Niskanen T."/>
            <person name="Noordeloos M.E."/>
            <person name="Ohm R.A."/>
            <person name="Ortiz-Santana B."/>
            <person name="Ovrebo C."/>
            <person name="Racz N."/>
            <person name="Riley R."/>
            <person name="Savchenko A."/>
            <person name="Shiryaev A."/>
            <person name="Soop K."/>
            <person name="Spirin V."/>
            <person name="Szebenyi C."/>
            <person name="Tomsovsky M."/>
            <person name="Tulloss R.E."/>
            <person name="Uehling J."/>
            <person name="Grigoriev I.V."/>
            <person name="Vagvolgyi C."/>
            <person name="Papp T."/>
            <person name="Martin F.M."/>
            <person name="Miettinen O."/>
            <person name="Hibbett D.S."/>
            <person name="Nagy L.G."/>
        </authorList>
    </citation>
    <scope>NUCLEOTIDE SEQUENCE [LARGE SCALE GENOMIC DNA]</scope>
    <source>
        <strain evidence="2 3">HHB13444</strain>
    </source>
</reference>
<accession>A0A5C3P228</accession>
<dbReference type="Proteomes" id="UP000308197">
    <property type="component" value="Unassembled WGS sequence"/>
</dbReference>
<protein>
    <submittedName>
        <fullName evidence="2">Uncharacterized protein</fullName>
    </submittedName>
</protein>
<dbReference type="InParanoid" id="A0A5C3P228"/>
<proteinExistence type="predicted"/>
<dbReference type="AlphaFoldDB" id="A0A5C3P228"/>